<keyword evidence="1" id="KW-0560">Oxidoreductase</keyword>
<evidence type="ECO:0000256" key="1">
    <source>
        <dbReference type="ARBA" id="ARBA00023002"/>
    </source>
</evidence>
<keyword evidence="5" id="KW-1185">Reference proteome</keyword>
<dbReference type="InterPro" id="IPR036291">
    <property type="entry name" value="NAD(P)-bd_dom_sf"/>
</dbReference>
<evidence type="ECO:0000259" key="3">
    <source>
        <dbReference type="Pfam" id="PF22725"/>
    </source>
</evidence>
<feature type="domain" description="Gfo/Idh/MocA-like oxidoreductase N-terminal" evidence="2">
    <location>
        <begin position="38"/>
        <end position="161"/>
    </location>
</feature>
<dbReference type="PROSITE" id="PS51318">
    <property type="entry name" value="TAT"/>
    <property type="match status" value="1"/>
</dbReference>
<dbReference type="InterPro" id="IPR000683">
    <property type="entry name" value="Gfo/Idh/MocA-like_OxRdtase_N"/>
</dbReference>
<dbReference type="OrthoDB" id="9795543at2"/>
<evidence type="ECO:0000313" key="5">
    <source>
        <dbReference type="Proteomes" id="UP000241964"/>
    </source>
</evidence>
<evidence type="ECO:0000259" key="2">
    <source>
        <dbReference type="Pfam" id="PF01408"/>
    </source>
</evidence>
<dbReference type="InterPro" id="IPR050463">
    <property type="entry name" value="Gfo/Idh/MocA_oxidrdct_glycsds"/>
</dbReference>
<dbReference type="Pfam" id="PF01408">
    <property type="entry name" value="GFO_IDH_MocA"/>
    <property type="match status" value="1"/>
</dbReference>
<proteinExistence type="predicted"/>
<accession>A0A2P8GJ22</accession>
<dbReference type="SUPFAM" id="SSF51735">
    <property type="entry name" value="NAD(P)-binding Rossmann-fold domains"/>
    <property type="match status" value="1"/>
</dbReference>
<dbReference type="AlphaFoldDB" id="A0A2P8GJ22"/>
<dbReference type="InterPro" id="IPR055170">
    <property type="entry name" value="GFO_IDH_MocA-like_dom"/>
</dbReference>
<reference evidence="4 5" key="1">
    <citation type="submission" date="2018-03" db="EMBL/GenBank/DDBJ databases">
        <title>Genomic Encyclopedia of Archaeal and Bacterial Type Strains, Phase II (KMG-II): from individual species to whole genera.</title>
        <authorList>
            <person name="Goeker M."/>
        </authorList>
    </citation>
    <scope>NUCLEOTIDE SEQUENCE [LARGE SCALE GENOMIC DNA]</scope>
    <source>
        <strain evidence="4 5">DSM 29057</strain>
    </source>
</reference>
<sequence>MQIERRDFLSTLTLAGAATLFSGNPLIAATSPKKDKLGIALVGLGYYSTDLLAPALQLTEKCYLAGIVTGTPSKAEAWKAKYNIPDKNIYNYQNFDQIAKNPDIDIVYVVLPPSMHREYVVRAAKAGKHVFCEKPMAPSVADCEAMIAACKSNKVKLAIGYRCQHDPNIQAYMKVAKEQKFGKVKMVNSAAGYFDARTDHWKQKKALGGGCMGDMGVYALQGARLATGEEPISVIAQASTTRPDIYKEVEETMMFMLDFPSGARAACQTSFGINMNYLQVNYEKGWLKLEPQSGYNGNKGSMSDGTIINYPIKSQQAKQMDEDCLAIMNNTDLIAPGEEGLRDIRVVEAIYKSVATGKSVKIS</sequence>
<dbReference type="Gene3D" id="3.30.360.10">
    <property type="entry name" value="Dihydrodipicolinate Reductase, domain 2"/>
    <property type="match status" value="1"/>
</dbReference>
<name>A0A2P8GJ22_9BACT</name>
<organism evidence="4 5">
    <name type="scientific">Dyadobacter jiangsuensis</name>
    <dbReference type="NCBI Taxonomy" id="1591085"/>
    <lineage>
        <taxon>Bacteria</taxon>
        <taxon>Pseudomonadati</taxon>
        <taxon>Bacteroidota</taxon>
        <taxon>Cytophagia</taxon>
        <taxon>Cytophagales</taxon>
        <taxon>Spirosomataceae</taxon>
        <taxon>Dyadobacter</taxon>
    </lineage>
</organism>
<feature type="domain" description="GFO/IDH/MocA-like oxidoreductase" evidence="3">
    <location>
        <begin position="173"/>
        <end position="287"/>
    </location>
</feature>
<dbReference type="InterPro" id="IPR008354">
    <property type="entry name" value="Glc-Fru_OxRdtase_bac"/>
</dbReference>
<dbReference type="EMBL" id="PYAS01000001">
    <property type="protein sequence ID" value="PSL33969.1"/>
    <property type="molecule type" value="Genomic_DNA"/>
</dbReference>
<dbReference type="PRINTS" id="PR01775">
    <property type="entry name" value="GLFROXRDTASE"/>
</dbReference>
<dbReference type="PANTHER" id="PTHR43818">
    <property type="entry name" value="BCDNA.GH03377"/>
    <property type="match status" value="1"/>
</dbReference>
<dbReference type="PANTHER" id="PTHR43818:SF11">
    <property type="entry name" value="BCDNA.GH03377"/>
    <property type="match status" value="1"/>
</dbReference>
<dbReference type="SUPFAM" id="SSF55347">
    <property type="entry name" value="Glyceraldehyde-3-phosphate dehydrogenase-like, C-terminal domain"/>
    <property type="match status" value="1"/>
</dbReference>
<evidence type="ECO:0000313" key="4">
    <source>
        <dbReference type="EMBL" id="PSL33969.1"/>
    </source>
</evidence>
<dbReference type="GO" id="GO:0016491">
    <property type="term" value="F:oxidoreductase activity"/>
    <property type="evidence" value="ECO:0007669"/>
    <property type="project" value="UniProtKB-KW"/>
</dbReference>
<dbReference type="RefSeq" id="WP_106593637.1">
    <property type="nucleotide sequence ID" value="NZ_PYAS01000001.1"/>
</dbReference>
<dbReference type="GO" id="GO:0000166">
    <property type="term" value="F:nucleotide binding"/>
    <property type="evidence" value="ECO:0007669"/>
    <property type="project" value="InterPro"/>
</dbReference>
<protein>
    <submittedName>
        <fullName evidence="4">Glucose-fructose oxidoreductase</fullName>
    </submittedName>
</protein>
<dbReference type="Gene3D" id="3.40.50.720">
    <property type="entry name" value="NAD(P)-binding Rossmann-like Domain"/>
    <property type="match status" value="1"/>
</dbReference>
<dbReference type="Proteomes" id="UP000241964">
    <property type="component" value="Unassembled WGS sequence"/>
</dbReference>
<gene>
    <name evidence="4" type="ORF">CLV60_101338</name>
</gene>
<comment type="caution">
    <text evidence="4">The sequence shown here is derived from an EMBL/GenBank/DDBJ whole genome shotgun (WGS) entry which is preliminary data.</text>
</comment>
<dbReference type="Pfam" id="PF22725">
    <property type="entry name" value="GFO_IDH_MocA_C3"/>
    <property type="match status" value="1"/>
</dbReference>
<dbReference type="InterPro" id="IPR006311">
    <property type="entry name" value="TAT_signal"/>
</dbReference>